<protein>
    <submittedName>
        <fullName evidence="2">Uncharacterized protein</fullName>
    </submittedName>
</protein>
<evidence type="ECO:0000313" key="2">
    <source>
        <dbReference type="EMBL" id="MBX44634.1"/>
    </source>
</evidence>
<proteinExistence type="predicted"/>
<evidence type="ECO:0000256" key="1">
    <source>
        <dbReference type="SAM" id="Phobius"/>
    </source>
</evidence>
<feature type="transmembrane region" description="Helical" evidence="1">
    <location>
        <begin position="25"/>
        <end position="45"/>
    </location>
</feature>
<sequence>MGKTIGSSLPILRKLGICTRFKSKFFFPFPQMFMFFSFSKFYILVRDAL</sequence>
<organism evidence="2">
    <name type="scientific">Rhizophora mucronata</name>
    <name type="common">Asiatic mangrove</name>
    <dbReference type="NCBI Taxonomy" id="61149"/>
    <lineage>
        <taxon>Eukaryota</taxon>
        <taxon>Viridiplantae</taxon>
        <taxon>Streptophyta</taxon>
        <taxon>Embryophyta</taxon>
        <taxon>Tracheophyta</taxon>
        <taxon>Spermatophyta</taxon>
        <taxon>Magnoliopsida</taxon>
        <taxon>eudicotyledons</taxon>
        <taxon>Gunneridae</taxon>
        <taxon>Pentapetalae</taxon>
        <taxon>rosids</taxon>
        <taxon>fabids</taxon>
        <taxon>Malpighiales</taxon>
        <taxon>Rhizophoraceae</taxon>
        <taxon>Rhizophora</taxon>
    </lineage>
</organism>
<keyword evidence="1" id="KW-0812">Transmembrane</keyword>
<accession>A0A2P2NQD0</accession>
<dbReference type="EMBL" id="GGEC01064150">
    <property type="protein sequence ID" value="MBX44634.1"/>
    <property type="molecule type" value="Transcribed_RNA"/>
</dbReference>
<reference evidence="2" key="1">
    <citation type="submission" date="2018-02" db="EMBL/GenBank/DDBJ databases">
        <title>Rhizophora mucronata_Transcriptome.</title>
        <authorList>
            <person name="Meera S.P."/>
            <person name="Sreeshan A."/>
            <person name="Augustine A."/>
        </authorList>
    </citation>
    <scope>NUCLEOTIDE SEQUENCE</scope>
    <source>
        <tissue evidence="2">Leaf</tissue>
    </source>
</reference>
<keyword evidence="1" id="KW-1133">Transmembrane helix</keyword>
<name>A0A2P2NQD0_RHIMU</name>
<keyword evidence="1" id="KW-0472">Membrane</keyword>
<dbReference type="AlphaFoldDB" id="A0A2P2NQD0"/>